<dbReference type="Proteomes" id="UP000009183">
    <property type="component" value="Chromosome 1"/>
</dbReference>
<dbReference type="PaxDb" id="29760-VIT_01s0010g02040.t01"/>
<name>D7TAI5_VITVI</name>
<evidence type="ECO:0000313" key="1">
    <source>
        <dbReference type="EMBL" id="CBI27508.3"/>
    </source>
</evidence>
<sequence length="74" mass="8213">MLDPIFRTFLRFVLDSNFSLHSVSDESDYLKPPALLSAAAVGMVAARRSEPVMELRMKTAVRWFSVGISGGPLR</sequence>
<dbReference type="HOGENOM" id="CLU_2692816_0_0_1"/>
<gene>
    <name evidence="1" type="ordered locus">VIT_01s0010g02040</name>
</gene>
<evidence type="ECO:0000313" key="2">
    <source>
        <dbReference type="Proteomes" id="UP000009183"/>
    </source>
</evidence>
<reference evidence="2" key="1">
    <citation type="journal article" date="2007" name="Nature">
        <title>The grapevine genome sequence suggests ancestral hexaploidization in major angiosperm phyla.</title>
        <authorList>
            <consortium name="The French-Italian Public Consortium for Grapevine Genome Characterization."/>
            <person name="Jaillon O."/>
            <person name="Aury J.-M."/>
            <person name="Noel B."/>
            <person name="Policriti A."/>
            <person name="Clepet C."/>
            <person name="Casagrande A."/>
            <person name="Choisne N."/>
            <person name="Aubourg S."/>
            <person name="Vitulo N."/>
            <person name="Jubin C."/>
            <person name="Vezzi A."/>
            <person name="Legeai F."/>
            <person name="Hugueney P."/>
            <person name="Dasilva C."/>
            <person name="Horner D."/>
            <person name="Mica E."/>
            <person name="Jublot D."/>
            <person name="Poulain J."/>
            <person name="Bruyere C."/>
            <person name="Billault A."/>
            <person name="Segurens B."/>
            <person name="Gouyvenoux M."/>
            <person name="Ugarte E."/>
            <person name="Cattonaro F."/>
            <person name="Anthouard V."/>
            <person name="Vico V."/>
            <person name="Del Fabbro C."/>
            <person name="Alaux M."/>
            <person name="Di Gaspero G."/>
            <person name="Dumas V."/>
            <person name="Felice N."/>
            <person name="Paillard S."/>
            <person name="Juman I."/>
            <person name="Moroldo M."/>
            <person name="Scalabrin S."/>
            <person name="Canaguier A."/>
            <person name="Le Clainche I."/>
            <person name="Malacrida G."/>
            <person name="Durand E."/>
            <person name="Pesole G."/>
            <person name="Laucou V."/>
            <person name="Chatelet P."/>
            <person name="Merdinoglu D."/>
            <person name="Delledonne M."/>
            <person name="Pezzotti M."/>
            <person name="Lecharny A."/>
            <person name="Scarpelli C."/>
            <person name="Artiguenave F."/>
            <person name="Pe M.E."/>
            <person name="Valle G."/>
            <person name="Morgante M."/>
            <person name="Caboche M."/>
            <person name="Adam-Blondon A.-F."/>
            <person name="Weissenbach J."/>
            <person name="Quetier F."/>
            <person name="Wincker P."/>
        </authorList>
    </citation>
    <scope>NUCLEOTIDE SEQUENCE [LARGE SCALE GENOMIC DNA]</scope>
    <source>
        <strain evidence="2">cv. Pinot noir / PN40024</strain>
    </source>
</reference>
<proteinExistence type="predicted"/>
<organism evidence="1 2">
    <name type="scientific">Vitis vinifera</name>
    <name type="common">Grape</name>
    <dbReference type="NCBI Taxonomy" id="29760"/>
    <lineage>
        <taxon>Eukaryota</taxon>
        <taxon>Viridiplantae</taxon>
        <taxon>Streptophyta</taxon>
        <taxon>Embryophyta</taxon>
        <taxon>Tracheophyta</taxon>
        <taxon>Spermatophyta</taxon>
        <taxon>Magnoliopsida</taxon>
        <taxon>eudicotyledons</taxon>
        <taxon>Gunneridae</taxon>
        <taxon>Pentapetalae</taxon>
        <taxon>rosids</taxon>
        <taxon>Vitales</taxon>
        <taxon>Vitaceae</taxon>
        <taxon>Viteae</taxon>
        <taxon>Vitis</taxon>
    </lineage>
</organism>
<dbReference type="AlphaFoldDB" id="D7TAI5"/>
<protein>
    <submittedName>
        <fullName evidence="1">Uncharacterized protein</fullName>
    </submittedName>
</protein>
<accession>D7TAI5</accession>
<keyword evidence="2" id="KW-1185">Reference proteome</keyword>
<dbReference type="STRING" id="29760.D7TAI5"/>
<dbReference type="InParanoid" id="D7TAI5"/>
<dbReference type="EMBL" id="FN595754">
    <property type="protein sequence ID" value="CBI27508.3"/>
    <property type="molecule type" value="Genomic_DNA"/>
</dbReference>